<dbReference type="InterPro" id="IPR036429">
    <property type="entry name" value="SpoA-like_sf"/>
</dbReference>
<feature type="domain" description="Flagellar motor switch protein FliN-like C-terminal" evidence="3">
    <location>
        <begin position="36"/>
        <end position="105"/>
    </location>
</feature>
<dbReference type="PANTHER" id="PTHR30034">
    <property type="entry name" value="FLAGELLAR MOTOR SWITCH PROTEIN FLIM"/>
    <property type="match status" value="1"/>
</dbReference>
<dbReference type="Proteomes" id="UP001156921">
    <property type="component" value="Unassembled WGS sequence"/>
</dbReference>
<dbReference type="PANTHER" id="PTHR30034:SF6">
    <property type="entry name" value="YOP PROTEINS TRANSLOCATION PROTEIN Q"/>
    <property type="match status" value="1"/>
</dbReference>
<name>A0ABQ6BN95_9CAUL</name>
<protein>
    <recommendedName>
        <fullName evidence="3">Flagellar motor switch protein FliN-like C-terminal domain-containing protein</fullName>
    </recommendedName>
</protein>
<comment type="caution">
    <text evidence="4">The sequence shown here is derived from an EMBL/GenBank/DDBJ whole genome shotgun (WGS) entry which is preliminary data.</text>
</comment>
<evidence type="ECO:0000259" key="3">
    <source>
        <dbReference type="Pfam" id="PF01052"/>
    </source>
</evidence>
<evidence type="ECO:0000313" key="4">
    <source>
        <dbReference type="EMBL" id="GLS02732.1"/>
    </source>
</evidence>
<evidence type="ECO:0000256" key="1">
    <source>
        <dbReference type="ARBA" id="ARBA00009226"/>
    </source>
</evidence>
<dbReference type="SUPFAM" id="SSF101801">
    <property type="entry name" value="Surface presentation of antigens (SPOA)"/>
    <property type="match status" value="1"/>
</dbReference>
<dbReference type="Gene3D" id="2.30.330.10">
    <property type="entry name" value="SpoA-like"/>
    <property type="match status" value="1"/>
</dbReference>
<proteinExistence type="inferred from homology"/>
<dbReference type="Pfam" id="PF01052">
    <property type="entry name" value="FliMN_C"/>
    <property type="match status" value="1"/>
</dbReference>
<organism evidence="4 5">
    <name type="scientific">Brevundimonas denitrificans</name>
    <dbReference type="NCBI Taxonomy" id="1443434"/>
    <lineage>
        <taxon>Bacteria</taxon>
        <taxon>Pseudomonadati</taxon>
        <taxon>Pseudomonadota</taxon>
        <taxon>Alphaproteobacteria</taxon>
        <taxon>Caulobacterales</taxon>
        <taxon>Caulobacteraceae</taxon>
        <taxon>Brevundimonas</taxon>
    </lineage>
</organism>
<dbReference type="InterPro" id="IPR001543">
    <property type="entry name" value="FliN-like_C"/>
</dbReference>
<reference evidence="5" key="1">
    <citation type="journal article" date="2019" name="Int. J. Syst. Evol. Microbiol.">
        <title>The Global Catalogue of Microorganisms (GCM) 10K type strain sequencing project: providing services to taxonomists for standard genome sequencing and annotation.</title>
        <authorList>
            <consortium name="The Broad Institute Genomics Platform"/>
            <consortium name="The Broad Institute Genome Sequencing Center for Infectious Disease"/>
            <person name="Wu L."/>
            <person name="Ma J."/>
        </authorList>
    </citation>
    <scope>NUCLEOTIDE SEQUENCE [LARGE SCALE GENOMIC DNA]</scope>
    <source>
        <strain evidence="5">NBRC 110107</strain>
    </source>
</reference>
<dbReference type="PRINTS" id="PR00956">
    <property type="entry name" value="FLGMOTORFLIN"/>
</dbReference>
<comment type="similarity">
    <text evidence="1">Belongs to the FliN/MopA/SpaO family.</text>
</comment>
<feature type="region of interest" description="Disordered" evidence="2">
    <location>
        <begin position="1"/>
        <end position="33"/>
    </location>
</feature>
<dbReference type="InterPro" id="IPR001172">
    <property type="entry name" value="FliN_T3SS_HrcQb"/>
</dbReference>
<evidence type="ECO:0000313" key="5">
    <source>
        <dbReference type="Proteomes" id="UP001156921"/>
    </source>
</evidence>
<keyword evidence="5" id="KW-1185">Reference proteome</keyword>
<evidence type="ECO:0000256" key="2">
    <source>
        <dbReference type="SAM" id="MobiDB-lite"/>
    </source>
</evidence>
<accession>A0ABQ6BN95</accession>
<gene>
    <name evidence="4" type="ORF">GCM10007859_27630</name>
</gene>
<sequence>MGKHDASNVGAGSAMQAKIAQKPASSESASEYPVSQIEAVDIEISVVLGRSVLPMSQLLRMGRGAVIPLDASEHDEVWILANNHPVARGEIEIRDDRIAITVTRAADVYDFMAGAA</sequence>
<dbReference type="EMBL" id="BSOY01000100">
    <property type="protein sequence ID" value="GLS02732.1"/>
    <property type="molecule type" value="Genomic_DNA"/>
</dbReference>